<dbReference type="EMBL" id="CAFBIZ010000024">
    <property type="protein sequence ID" value="CAB4846886.1"/>
    <property type="molecule type" value="Genomic_DNA"/>
</dbReference>
<dbReference type="PROSITE" id="PS51257">
    <property type="entry name" value="PROKAR_LIPOPROTEIN"/>
    <property type="match status" value="1"/>
</dbReference>
<dbReference type="Gene3D" id="3.40.50.2300">
    <property type="match status" value="2"/>
</dbReference>
<feature type="region of interest" description="Disordered" evidence="1">
    <location>
        <begin position="28"/>
        <end position="51"/>
    </location>
</feature>
<evidence type="ECO:0000256" key="1">
    <source>
        <dbReference type="SAM" id="MobiDB-lite"/>
    </source>
</evidence>
<reference evidence="2" key="1">
    <citation type="submission" date="2020-05" db="EMBL/GenBank/DDBJ databases">
        <authorList>
            <person name="Chiriac C."/>
            <person name="Salcher M."/>
            <person name="Ghai R."/>
            <person name="Kavagutti S V."/>
        </authorList>
    </citation>
    <scope>NUCLEOTIDE SEQUENCE</scope>
</reference>
<sequence length="376" mass="39636">MRRSILLAAPLAAAALLVAGCSSSSTPAETSAPAESFAPAESSAPAESTAALKDPGKLTIGLIPSTATSENLGVWTAQFKAAAEVFGYTIDLCDGAGDPTKMEACMSGFVTKKVDAIVTMALGGEEIPNGMKQAAAANIPVMAEGTSVTPGNEALYTGGIYADNIVKSGAATADFILGNADLKDRPIVGVEITQNYGGQGYVNGLRDELIAKGTKYTDLRDTNLADLINSMTKVSEAIFTAHPGKIVMIDFSDFGYALWGPTVKRLNRESEITTITRFDNPSSVKAMKEGAPLITAVTKQWQHWFDLLTALAAYHVDGTPFPPNSETVNEPGATVAAIADFPAGSDRFYPFDPALKEQIKIWEKTYKLQPSTLSAP</sequence>
<dbReference type="AlphaFoldDB" id="A0A6J7BMI1"/>
<name>A0A6J7BMI1_9ZZZZ</name>
<organism evidence="2">
    <name type="scientific">freshwater metagenome</name>
    <dbReference type="NCBI Taxonomy" id="449393"/>
    <lineage>
        <taxon>unclassified sequences</taxon>
        <taxon>metagenomes</taxon>
        <taxon>ecological metagenomes</taxon>
    </lineage>
</organism>
<accession>A0A6J7BMI1</accession>
<evidence type="ECO:0000313" key="2">
    <source>
        <dbReference type="EMBL" id="CAB4846886.1"/>
    </source>
</evidence>
<protein>
    <submittedName>
        <fullName evidence="2">Unannotated protein</fullName>
    </submittedName>
</protein>
<dbReference type="SUPFAM" id="SSF53822">
    <property type="entry name" value="Periplasmic binding protein-like I"/>
    <property type="match status" value="1"/>
</dbReference>
<proteinExistence type="predicted"/>
<dbReference type="InterPro" id="IPR028082">
    <property type="entry name" value="Peripla_BP_I"/>
</dbReference>
<gene>
    <name evidence="2" type="ORF">UFOPK3268_00323</name>
</gene>